<feature type="region of interest" description="Disordered" evidence="1">
    <location>
        <begin position="145"/>
        <end position="169"/>
    </location>
</feature>
<evidence type="ECO:0000313" key="4">
    <source>
        <dbReference type="Proteomes" id="UP000779900"/>
    </source>
</evidence>
<comment type="caution">
    <text evidence="3">The sequence shown here is derived from an EMBL/GenBank/DDBJ whole genome shotgun (WGS) entry which is preliminary data.</text>
</comment>
<organism evidence="3 4">
    <name type="scientific">candidate division WOR-3 bacterium</name>
    <dbReference type="NCBI Taxonomy" id="2052148"/>
    <lineage>
        <taxon>Bacteria</taxon>
        <taxon>Bacteria division WOR-3</taxon>
    </lineage>
</organism>
<keyword evidence="2" id="KW-0472">Membrane</keyword>
<feature type="transmembrane region" description="Helical" evidence="2">
    <location>
        <begin position="85"/>
        <end position="108"/>
    </location>
</feature>
<dbReference type="EMBL" id="VGIR01000014">
    <property type="protein sequence ID" value="MBM3330915.1"/>
    <property type="molecule type" value="Genomic_DNA"/>
</dbReference>
<feature type="region of interest" description="Disordered" evidence="1">
    <location>
        <begin position="177"/>
        <end position="196"/>
    </location>
</feature>
<evidence type="ECO:0000256" key="2">
    <source>
        <dbReference type="SAM" id="Phobius"/>
    </source>
</evidence>
<keyword evidence="2" id="KW-1133">Transmembrane helix</keyword>
<feature type="transmembrane region" description="Helical" evidence="2">
    <location>
        <begin position="316"/>
        <end position="335"/>
    </location>
</feature>
<keyword evidence="2" id="KW-0812">Transmembrane</keyword>
<name>A0A938BQS2_UNCW3</name>
<evidence type="ECO:0000313" key="3">
    <source>
        <dbReference type="EMBL" id="MBM3330915.1"/>
    </source>
</evidence>
<reference evidence="3" key="1">
    <citation type="submission" date="2019-03" db="EMBL/GenBank/DDBJ databases">
        <title>Lake Tanganyika Metagenome-Assembled Genomes (MAGs).</title>
        <authorList>
            <person name="Tran P."/>
        </authorList>
    </citation>
    <scope>NUCLEOTIDE SEQUENCE</scope>
    <source>
        <strain evidence="3">K_DeepCast_150m_m2_040</strain>
    </source>
</reference>
<sequence>MLYLLLKVTSAVGLGLVLKHADARSLERLPLVRTNYAVAAIIGFFASVALGQTHISTPSMLLAAGTGVLFVAGLLIWARAIQTAGLALSVVAMRTAVVIPIFASVLIWHENPSMLEIAGSFVALLALALVLYDVTRSATPLVPTVRCAPPTQESRPTGGDMTEIGSAISDRVPSPDDNDGFEHSIPSTSTPDSRVPPPSSLRWLILLFLTDGLVMIPALVFRKELPSNETVPFQTVIFVAAFFVTTLLYYVRRSRFETETLKWGALLGAANFGNYLFLVLALTALPGLVVYPVIAAGEVGLLAVAGVVLWKEKVGVRSWLGIALAIVAIILIQLGKSAGA</sequence>
<dbReference type="Gene3D" id="1.10.3730.20">
    <property type="match status" value="1"/>
</dbReference>
<protein>
    <recommendedName>
        <fullName evidence="5">EamA domain-containing protein</fullName>
    </recommendedName>
</protein>
<feature type="transmembrane region" description="Helical" evidence="2">
    <location>
        <begin position="34"/>
        <end position="55"/>
    </location>
</feature>
<feature type="transmembrane region" description="Helical" evidence="2">
    <location>
        <begin position="263"/>
        <end position="282"/>
    </location>
</feature>
<feature type="transmembrane region" description="Helical" evidence="2">
    <location>
        <begin position="61"/>
        <end position="78"/>
    </location>
</feature>
<gene>
    <name evidence="3" type="ORF">FJY68_03575</name>
</gene>
<accession>A0A938BQS2</accession>
<feature type="transmembrane region" description="Helical" evidence="2">
    <location>
        <begin position="114"/>
        <end position="132"/>
    </location>
</feature>
<dbReference type="InterPro" id="IPR037185">
    <property type="entry name" value="EmrE-like"/>
</dbReference>
<dbReference type="AlphaFoldDB" id="A0A938BQS2"/>
<evidence type="ECO:0008006" key="5">
    <source>
        <dbReference type="Google" id="ProtNLM"/>
    </source>
</evidence>
<feature type="transmembrane region" description="Helical" evidence="2">
    <location>
        <begin position="233"/>
        <end position="251"/>
    </location>
</feature>
<evidence type="ECO:0000256" key="1">
    <source>
        <dbReference type="SAM" id="MobiDB-lite"/>
    </source>
</evidence>
<dbReference type="Proteomes" id="UP000779900">
    <property type="component" value="Unassembled WGS sequence"/>
</dbReference>
<feature type="transmembrane region" description="Helical" evidence="2">
    <location>
        <begin position="203"/>
        <end position="221"/>
    </location>
</feature>
<proteinExistence type="predicted"/>
<dbReference type="SUPFAM" id="SSF103481">
    <property type="entry name" value="Multidrug resistance efflux transporter EmrE"/>
    <property type="match status" value="2"/>
</dbReference>
<feature type="transmembrane region" description="Helical" evidence="2">
    <location>
        <begin position="288"/>
        <end position="309"/>
    </location>
</feature>